<dbReference type="PANTHER" id="PTHR10091:SF0">
    <property type="entry name" value="GALACTOSE MUTAROTASE"/>
    <property type="match status" value="1"/>
</dbReference>
<gene>
    <name evidence="11" type="ORF">CCAND38_80060</name>
</gene>
<evidence type="ECO:0000256" key="8">
    <source>
        <dbReference type="PIRNR" id="PIRNR005096"/>
    </source>
</evidence>
<feature type="active site" description="Proton acceptor" evidence="9">
    <location>
        <position position="304"/>
    </location>
</feature>
<dbReference type="GO" id="GO:0033499">
    <property type="term" value="P:galactose catabolic process via UDP-galactose, Leloir pathway"/>
    <property type="evidence" value="ECO:0007669"/>
    <property type="project" value="TreeGrafter"/>
</dbReference>
<dbReference type="EC" id="5.1.3.3" evidence="8"/>
<dbReference type="UniPathway" id="UPA00242"/>
<accession>A0A0B7I640</accession>
<evidence type="ECO:0000256" key="2">
    <source>
        <dbReference type="ARBA" id="ARBA00005028"/>
    </source>
</evidence>
<keyword evidence="6 8" id="KW-0413">Isomerase</keyword>
<protein>
    <recommendedName>
        <fullName evidence="8">Aldose 1-epimerase</fullName>
        <ecNumber evidence="8">5.1.3.3</ecNumber>
    </recommendedName>
</protein>
<dbReference type="GO" id="GO:0004034">
    <property type="term" value="F:aldose 1-epimerase activity"/>
    <property type="evidence" value="ECO:0007669"/>
    <property type="project" value="UniProtKB-EC"/>
</dbReference>
<evidence type="ECO:0000256" key="10">
    <source>
        <dbReference type="PIRSR" id="PIRSR005096-3"/>
    </source>
</evidence>
<comment type="similarity">
    <text evidence="3 8">Belongs to the aldose epimerase family.</text>
</comment>
<reference evidence="11 12" key="1">
    <citation type="submission" date="2015-01" db="EMBL/GenBank/DDBJ databases">
        <authorList>
            <person name="MANFREDI Pablo"/>
        </authorList>
    </citation>
    <scope>NUCLEOTIDE SEQUENCE [LARGE SCALE GENOMIC DNA]</scope>
    <source>
        <strain evidence="11 12">CcD38</strain>
    </source>
</reference>
<evidence type="ECO:0000256" key="9">
    <source>
        <dbReference type="PIRSR" id="PIRSR005096-1"/>
    </source>
</evidence>
<dbReference type="InterPro" id="IPR011013">
    <property type="entry name" value="Gal_mutarotase_sf_dom"/>
</dbReference>
<dbReference type="Proteomes" id="UP000045051">
    <property type="component" value="Unassembled WGS sequence"/>
</dbReference>
<feature type="binding site" evidence="10">
    <location>
        <begin position="184"/>
        <end position="186"/>
    </location>
    <ligand>
        <name>beta-D-galactose</name>
        <dbReference type="ChEBI" id="CHEBI:27667"/>
    </ligand>
</feature>
<dbReference type="AlphaFoldDB" id="A0A0B7I640"/>
<sequence>MKQIHKKTFGTYAGKNVTLITLENSKGMEVSIMNYGGIITSIKYPVNGKKIETVLGFDTFEEYLSEAYRKEYPYFGAIIGRNAGRIKGGKTTLNGKELQLTVNHGAAQLHGGFQGFDSKVWEIVEVGDSQNLFVVLKYISPDGEEGFPGEVVVTVTYSLNDDNELRVDYHGKTDKPTILNLTQHTYFNFNSDSKNILNHLLQVNGNRYSPLNPDYSPTGELLLVENTYLDYRKPVTVHPDIDNAFPRQVSENEVVGSLICEESNIRMDVRTNQPVLHIYGGYYVPELHPEGRKSTGQNAGICFECQGFADALNYPQFPSTQLNPEDEYSYFATFHFFENK</sequence>
<dbReference type="Gene3D" id="2.70.98.10">
    <property type="match status" value="1"/>
</dbReference>
<keyword evidence="5" id="KW-0106">Calcium</keyword>
<feature type="active site" description="Proton donor" evidence="9">
    <location>
        <position position="184"/>
    </location>
</feature>
<evidence type="ECO:0000256" key="5">
    <source>
        <dbReference type="ARBA" id="ARBA00022837"/>
    </source>
</evidence>
<dbReference type="EMBL" id="CDOI01000195">
    <property type="protein sequence ID" value="CEN49312.1"/>
    <property type="molecule type" value="Genomic_DNA"/>
</dbReference>
<evidence type="ECO:0000256" key="1">
    <source>
        <dbReference type="ARBA" id="ARBA00001913"/>
    </source>
</evidence>
<proteinExistence type="inferred from homology"/>
<evidence type="ECO:0000313" key="12">
    <source>
        <dbReference type="Proteomes" id="UP000045051"/>
    </source>
</evidence>
<dbReference type="InterPro" id="IPR014718">
    <property type="entry name" value="GH-type_carb-bd"/>
</dbReference>
<dbReference type="CDD" id="cd09019">
    <property type="entry name" value="galactose_mutarotase_like"/>
    <property type="match status" value="1"/>
</dbReference>
<keyword evidence="7 8" id="KW-0119">Carbohydrate metabolism</keyword>
<dbReference type="InterPro" id="IPR047215">
    <property type="entry name" value="Galactose_mutarotase-like"/>
</dbReference>
<dbReference type="PANTHER" id="PTHR10091">
    <property type="entry name" value="ALDOSE-1-EPIMERASE"/>
    <property type="match status" value="1"/>
</dbReference>
<comment type="subunit">
    <text evidence="4">Monomer.</text>
</comment>
<dbReference type="GO" id="GO:0006006">
    <property type="term" value="P:glucose metabolic process"/>
    <property type="evidence" value="ECO:0007669"/>
    <property type="project" value="TreeGrafter"/>
</dbReference>
<keyword evidence="12" id="KW-1185">Reference proteome</keyword>
<evidence type="ECO:0000256" key="6">
    <source>
        <dbReference type="ARBA" id="ARBA00023235"/>
    </source>
</evidence>
<dbReference type="InterPro" id="IPR015443">
    <property type="entry name" value="Aldose_1-epimerase"/>
</dbReference>
<dbReference type="Pfam" id="PF01263">
    <property type="entry name" value="Aldose_epim"/>
    <property type="match status" value="1"/>
</dbReference>
<comment type="cofactor">
    <cofactor evidence="1">
        <name>Ca(2+)</name>
        <dbReference type="ChEBI" id="CHEBI:29108"/>
    </cofactor>
</comment>
<dbReference type="GO" id="GO:0030246">
    <property type="term" value="F:carbohydrate binding"/>
    <property type="evidence" value="ECO:0007669"/>
    <property type="project" value="InterPro"/>
</dbReference>
<dbReference type="PIRSF" id="PIRSF005096">
    <property type="entry name" value="GALM"/>
    <property type="match status" value="1"/>
</dbReference>
<evidence type="ECO:0000256" key="7">
    <source>
        <dbReference type="ARBA" id="ARBA00023277"/>
    </source>
</evidence>
<dbReference type="InterPro" id="IPR008183">
    <property type="entry name" value="Aldose_1/G6P_1-epimerase"/>
</dbReference>
<evidence type="ECO:0000313" key="11">
    <source>
        <dbReference type="EMBL" id="CEN49312.1"/>
    </source>
</evidence>
<evidence type="ECO:0000256" key="3">
    <source>
        <dbReference type="ARBA" id="ARBA00006206"/>
    </source>
</evidence>
<dbReference type="NCBIfam" id="NF008277">
    <property type="entry name" value="PRK11055.1"/>
    <property type="match status" value="1"/>
</dbReference>
<evidence type="ECO:0000256" key="4">
    <source>
        <dbReference type="ARBA" id="ARBA00011245"/>
    </source>
</evidence>
<comment type="pathway">
    <text evidence="2 8">Carbohydrate metabolism; hexose metabolism.</text>
</comment>
<organism evidence="11 12">
    <name type="scientific">Capnocytophaga canis</name>
    <dbReference type="NCBI Taxonomy" id="1848903"/>
    <lineage>
        <taxon>Bacteria</taxon>
        <taxon>Pseudomonadati</taxon>
        <taxon>Bacteroidota</taxon>
        <taxon>Flavobacteriia</taxon>
        <taxon>Flavobacteriales</taxon>
        <taxon>Flavobacteriaceae</taxon>
        <taxon>Capnocytophaga</taxon>
    </lineage>
</organism>
<dbReference type="SUPFAM" id="SSF74650">
    <property type="entry name" value="Galactose mutarotase-like"/>
    <property type="match status" value="1"/>
</dbReference>
<name>A0A0B7I640_9FLAO</name>
<comment type="catalytic activity">
    <reaction evidence="8">
        <text>alpha-D-glucose = beta-D-glucose</text>
        <dbReference type="Rhea" id="RHEA:10264"/>
        <dbReference type="ChEBI" id="CHEBI:15903"/>
        <dbReference type="ChEBI" id="CHEBI:17925"/>
        <dbReference type="EC" id="5.1.3.3"/>
    </reaction>
</comment>